<comment type="caution">
    <text evidence="1">The sequence shown here is derived from an EMBL/GenBank/DDBJ whole genome shotgun (WGS) entry which is preliminary data.</text>
</comment>
<evidence type="ECO:0000313" key="1">
    <source>
        <dbReference type="EMBL" id="MFA9192079.1"/>
    </source>
</evidence>
<dbReference type="Gene3D" id="3.90.320.10">
    <property type="match status" value="1"/>
</dbReference>
<sequence>MELTKTYLKDLTYQINGAAIEVHKELGPGLLESVYHKCLKRELLNRKISFESEFYVPINFKGLDIETDLRCDLLIENCIVVELKAIETIAPIHQAQILTYMKLLKVPKGILYNFHCVNLFNEGQKTFVNEYFRNLPE</sequence>
<protein>
    <submittedName>
        <fullName evidence="1">GxxExxY protein</fullName>
    </submittedName>
</protein>
<gene>
    <name evidence="1" type="ORF">AAGV28_11935</name>
</gene>
<dbReference type="EMBL" id="JBCFQL010000012">
    <property type="protein sequence ID" value="MFA9192079.1"/>
    <property type="molecule type" value="Genomic_DNA"/>
</dbReference>
<dbReference type="RefSeq" id="WP_373407041.1">
    <property type="nucleotide sequence ID" value="NZ_JBCFQL010000012.1"/>
</dbReference>
<evidence type="ECO:0000313" key="2">
    <source>
        <dbReference type="Proteomes" id="UP001574169"/>
    </source>
</evidence>
<dbReference type="Pfam" id="PF13366">
    <property type="entry name" value="PDDEXK_3"/>
    <property type="match status" value="1"/>
</dbReference>
<dbReference type="InterPro" id="IPR026350">
    <property type="entry name" value="GxxExxY"/>
</dbReference>
<accession>A0ABV4TG74</accession>
<reference evidence="1 2" key="1">
    <citation type="submission" date="2024-04" db="EMBL/GenBank/DDBJ databases">
        <title>New Clade of Flavobacterium.</title>
        <authorList>
            <person name="Matos L."/>
            <person name="Proenca D.N."/>
            <person name="Fransisco R.M."/>
            <person name="Chung A.P."/>
            <person name="Maccario L."/>
            <person name="Sorensen S.J."/>
            <person name="Morais P.V."/>
        </authorList>
    </citation>
    <scope>NUCLEOTIDE SEQUENCE [LARGE SCALE GENOMIC DNA]</scope>
    <source>
        <strain evidence="1 2">FZUC8N2.13</strain>
    </source>
</reference>
<name>A0ABV4TG74_9FLAO</name>
<dbReference type="Proteomes" id="UP001574169">
    <property type="component" value="Unassembled WGS sequence"/>
</dbReference>
<dbReference type="NCBIfam" id="TIGR04256">
    <property type="entry name" value="GxxExxY"/>
    <property type="match status" value="1"/>
</dbReference>
<keyword evidence="2" id="KW-1185">Reference proteome</keyword>
<organism evidence="1 2">
    <name type="scientific">Flavobacterium zubiriense</name>
    <dbReference type="NCBI Taxonomy" id="3138075"/>
    <lineage>
        <taxon>Bacteria</taxon>
        <taxon>Pseudomonadati</taxon>
        <taxon>Bacteroidota</taxon>
        <taxon>Flavobacteriia</taxon>
        <taxon>Flavobacteriales</taxon>
        <taxon>Flavobacteriaceae</taxon>
        <taxon>Flavobacterium</taxon>
    </lineage>
</organism>
<dbReference type="InterPro" id="IPR011604">
    <property type="entry name" value="PDDEXK-like_dom_sf"/>
</dbReference>
<proteinExistence type="predicted"/>